<reference evidence="2" key="1">
    <citation type="journal article" date="2019" name="Int. J. Syst. Evol. Microbiol.">
        <title>The Global Catalogue of Microorganisms (GCM) 10K type strain sequencing project: providing services to taxonomists for standard genome sequencing and annotation.</title>
        <authorList>
            <consortium name="The Broad Institute Genomics Platform"/>
            <consortium name="The Broad Institute Genome Sequencing Center for Infectious Disease"/>
            <person name="Wu L."/>
            <person name="Ma J."/>
        </authorList>
    </citation>
    <scope>NUCLEOTIDE SEQUENCE [LARGE SCALE GENOMIC DNA]</scope>
    <source>
        <strain evidence="2">JCM 17925</strain>
    </source>
</reference>
<protein>
    <submittedName>
        <fullName evidence="1">WD40 repeat domain-containing protein</fullName>
    </submittedName>
</protein>
<accession>A0ABP8KIY9</accession>
<evidence type="ECO:0000313" key="1">
    <source>
        <dbReference type="EMBL" id="GAA4408297.1"/>
    </source>
</evidence>
<dbReference type="SUPFAM" id="SSF50956">
    <property type="entry name" value="Thermostable phytase (3-phytase)"/>
    <property type="match status" value="1"/>
</dbReference>
<comment type="caution">
    <text evidence="1">The sequence shown here is derived from an EMBL/GenBank/DDBJ whole genome shotgun (WGS) entry which is preliminary data.</text>
</comment>
<dbReference type="Proteomes" id="UP001500936">
    <property type="component" value="Unassembled WGS sequence"/>
</dbReference>
<evidence type="ECO:0000313" key="2">
    <source>
        <dbReference type="Proteomes" id="UP001500936"/>
    </source>
</evidence>
<name>A0ABP8KIY9_9BACT</name>
<dbReference type="PROSITE" id="PS51257">
    <property type="entry name" value="PROKAR_LIPOPROTEIN"/>
    <property type="match status" value="1"/>
</dbReference>
<dbReference type="EMBL" id="BAABHB010000005">
    <property type="protein sequence ID" value="GAA4408297.1"/>
    <property type="molecule type" value="Genomic_DNA"/>
</dbReference>
<dbReference type="RefSeq" id="WP_345268505.1">
    <property type="nucleotide sequence ID" value="NZ_BAABHB010000005.1"/>
</dbReference>
<gene>
    <name evidence="1" type="ORF">GCM10023187_29960</name>
</gene>
<keyword evidence="2" id="KW-1185">Reference proteome</keyword>
<sequence length="291" mass="32250">MRLTLTISVFTVLLQSCNLVGVQTQEAQFSSNPTISAIQPGQIDEASGVVDSRSMPGNLWVEEDSGNPNDLVLLGHDGKIKGRVPVPNAQNRDWEDMAMGPGPQSGVNYIYLGDIGDNNAQYPTCTIYRLPEPKSLTDAVTQVDRITFRYPDGPRDAEALLLDPKTSDLWIVTKREENVHLYRLPYPQSTTDVITAQAYGAIPLVSGITGGDISPDGSEILLRTYLGVLYWKRQGNELLADVLQKRSYRTLPYRIEPQGEAVCFDRLGSGYFTLSERNNAAAVSLYYYPRK</sequence>
<proteinExistence type="predicted"/>
<organism evidence="1 2">
    <name type="scientific">Nibrella viscosa</name>
    <dbReference type="NCBI Taxonomy" id="1084524"/>
    <lineage>
        <taxon>Bacteria</taxon>
        <taxon>Pseudomonadati</taxon>
        <taxon>Bacteroidota</taxon>
        <taxon>Cytophagia</taxon>
        <taxon>Cytophagales</taxon>
        <taxon>Spirosomataceae</taxon>
        <taxon>Nibrella</taxon>
    </lineage>
</organism>